<dbReference type="InterPro" id="IPR008949">
    <property type="entry name" value="Isoprenoid_synthase_dom_sf"/>
</dbReference>
<dbReference type="SUPFAM" id="SSF48576">
    <property type="entry name" value="Terpenoid synthases"/>
    <property type="match status" value="1"/>
</dbReference>
<dbReference type="Gene3D" id="1.10.600.10">
    <property type="entry name" value="Farnesyl Diphosphate Synthase"/>
    <property type="match status" value="1"/>
</dbReference>
<dbReference type="CDD" id="cd00685">
    <property type="entry name" value="Trans_IPPS_HT"/>
    <property type="match status" value="1"/>
</dbReference>
<gene>
    <name evidence="7" type="ORF">ENU31_04840</name>
</gene>
<reference evidence="7" key="1">
    <citation type="journal article" date="2020" name="mSystems">
        <title>Genome- and Community-Level Interaction Insights into Carbon Utilization and Element Cycling Functions of Hydrothermarchaeota in Hydrothermal Sediment.</title>
        <authorList>
            <person name="Zhou Z."/>
            <person name="Liu Y."/>
            <person name="Xu W."/>
            <person name="Pan J."/>
            <person name="Luo Z.H."/>
            <person name="Li M."/>
        </authorList>
    </citation>
    <scope>NUCLEOTIDE SEQUENCE [LARGE SCALE GENOMIC DNA]</scope>
    <source>
        <strain evidence="7">SpSt-658</strain>
    </source>
</reference>
<evidence type="ECO:0000256" key="1">
    <source>
        <dbReference type="ARBA" id="ARBA00001946"/>
    </source>
</evidence>
<proteinExistence type="inferred from homology"/>
<accession>A0A7C4H5C3</accession>
<dbReference type="InterPro" id="IPR033749">
    <property type="entry name" value="Polyprenyl_synt_CS"/>
</dbReference>
<evidence type="ECO:0000256" key="6">
    <source>
        <dbReference type="RuleBase" id="RU004466"/>
    </source>
</evidence>
<dbReference type="PANTHER" id="PTHR12001:SF85">
    <property type="entry name" value="SHORT CHAIN ISOPRENYL DIPHOSPHATE SYNTHASE"/>
    <property type="match status" value="1"/>
</dbReference>
<dbReference type="SFLD" id="SFLDG01017">
    <property type="entry name" value="Polyprenyl_Transferase_Like"/>
    <property type="match status" value="1"/>
</dbReference>
<evidence type="ECO:0000256" key="5">
    <source>
        <dbReference type="ARBA" id="ARBA00022842"/>
    </source>
</evidence>
<dbReference type="PANTHER" id="PTHR12001">
    <property type="entry name" value="GERANYLGERANYL PYROPHOSPHATE SYNTHASE"/>
    <property type="match status" value="1"/>
</dbReference>
<organism evidence="7">
    <name type="scientific">Ignisphaera aggregans</name>
    <dbReference type="NCBI Taxonomy" id="334771"/>
    <lineage>
        <taxon>Archaea</taxon>
        <taxon>Thermoproteota</taxon>
        <taxon>Thermoprotei</taxon>
        <taxon>Desulfurococcales</taxon>
        <taxon>Desulfurococcaceae</taxon>
        <taxon>Ignisphaera</taxon>
    </lineage>
</organism>
<protein>
    <submittedName>
        <fullName evidence="7">Polyprenyl synthetase family protein</fullName>
    </submittedName>
</protein>
<keyword evidence="3 6" id="KW-0808">Transferase</keyword>
<keyword evidence="4" id="KW-0479">Metal-binding</keyword>
<dbReference type="GO" id="GO:0046872">
    <property type="term" value="F:metal ion binding"/>
    <property type="evidence" value="ECO:0007669"/>
    <property type="project" value="UniProtKB-KW"/>
</dbReference>
<dbReference type="GO" id="GO:0008299">
    <property type="term" value="P:isoprenoid biosynthetic process"/>
    <property type="evidence" value="ECO:0007669"/>
    <property type="project" value="InterPro"/>
</dbReference>
<dbReference type="EMBL" id="DTCA01000149">
    <property type="protein sequence ID" value="HGM07716.1"/>
    <property type="molecule type" value="Genomic_DNA"/>
</dbReference>
<dbReference type="SFLD" id="SFLDS00005">
    <property type="entry name" value="Isoprenoid_Synthase_Type_I"/>
    <property type="match status" value="1"/>
</dbReference>
<dbReference type="PROSITE" id="PS00723">
    <property type="entry name" value="POLYPRENYL_SYNTHASE_1"/>
    <property type="match status" value="1"/>
</dbReference>
<evidence type="ECO:0000256" key="3">
    <source>
        <dbReference type="ARBA" id="ARBA00022679"/>
    </source>
</evidence>
<dbReference type="InterPro" id="IPR000092">
    <property type="entry name" value="Polyprenyl_synt"/>
</dbReference>
<comment type="similarity">
    <text evidence="2 6">Belongs to the FPP/GGPP synthase family.</text>
</comment>
<sequence length="331" mass="36594">MRFLDYAAIISDKVNQFIYSVIRGEPIELYEASLHYIRAGGKRLRPLITVLASRIVGGNEEIAIPGAAAIEVLHTFTLVHDDIIDKDELRRGVPTVHKLWGIDMAIVAGDTLYAYAYKCLLQALSHGIPSDRVSRAIEYLTEAAITVAEGQALDMLLPSRPTVSESDYINMVKKKTATLFAASAAIGATLAGGSDDIISKMWNIMIMAGIAFQIRDDVLGLIGDEKTLGKPVYSDLREGKMTILVIYALNRADEKHRNKMKFVIGNRAATHEELAEVAELIKSLGAIEYAEDIADEYAEKTIALVESLDSIDDEALLMMKDVVRFMVRRNY</sequence>
<keyword evidence="5" id="KW-0460">Magnesium</keyword>
<dbReference type="AlphaFoldDB" id="A0A7C4H5C3"/>
<evidence type="ECO:0000256" key="4">
    <source>
        <dbReference type="ARBA" id="ARBA00022723"/>
    </source>
</evidence>
<name>A0A7C4H5C3_9CREN</name>
<dbReference type="GO" id="GO:0004659">
    <property type="term" value="F:prenyltransferase activity"/>
    <property type="evidence" value="ECO:0007669"/>
    <property type="project" value="InterPro"/>
</dbReference>
<evidence type="ECO:0000256" key="2">
    <source>
        <dbReference type="ARBA" id="ARBA00006706"/>
    </source>
</evidence>
<evidence type="ECO:0000313" key="7">
    <source>
        <dbReference type="EMBL" id="HGM07716.1"/>
    </source>
</evidence>
<comment type="cofactor">
    <cofactor evidence="1">
        <name>Mg(2+)</name>
        <dbReference type="ChEBI" id="CHEBI:18420"/>
    </cofactor>
</comment>
<dbReference type="Pfam" id="PF00348">
    <property type="entry name" value="polyprenyl_synt"/>
    <property type="match status" value="1"/>
</dbReference>
<comment type="caution">
    <text evidence="7">The sequence shown here is derived from an EMBL/GenBank/DDBJ whole genome shotgun (WGS) entry which is preliminary data.</text>
</comment>